<dbReference type="GO" id="GO:0006552">
    <property type="term" value="P:L-leucine catabolic process"/>
    <property type="evidence" value="ECO:0007669"/>
    <property type="project" value="TreeGrafter"/>
</dbReference>
<dbReference type="Proteomes" id="UP000268007">
    <property type="component" value="Unassembled WGS sequence"/>
</dbReference>
<dbReference type="InterPro" id="IPR013785">
    <property type="entry name" value="Aldolase_TIM"/>
</dbReference>
<dbReference type="PANTHER" id="PTHR42738">
    <property type="entry name" value="HYDROXYMETHYLGLUTARYL-COA LYASE"/>
    <property type="match status" value="1"/>
</dbReference>
<proteinExistence type="inferred from homology"/>
<accession>A0A495J8E7</accession>
<dbReference type="GO" id="GO:0004419">
    <property type="term" value="F:hydroxymethylglutaryl-CoA lyase activity"/>
    <property type="evidence" value="ECO:0007669"/>
    <property type="project" value="TreeGrafter"/>
</dbReference>
<dbReference type="PROSITE" id="PS50991">
    <property type="entry name" value="PYR_CT"/>
    <property type="match status" value="1"/>
</dbReference>
<dbReference type="SUPFAM" id="SSF51569">
    <property type="entry name" value="Aldolase"/>
    <property type="match status" value="1"/>
</dbReference>
<evidence type="ECO:0000313" key="6">
    <source>
        <dbReference type="Proteomes" id="UP000268007"/>
    </source>
</evidence>
<evidence type="ECO:0000256" key="1">
    <source>
        <dbReference type="ARBA" id="ARBA00009405"/>
    </source>
</evidence>
<comment type="caution">
    <text evidence="5">The sequence shown here is derived from an EMBL/GenBank/DDBJ whole genome shotgun (WGS) entry which is preliminary data.</text>
</comment>
<dbReference type="GO" id="GO:0046951">
    <property type="term" value="P:ketone body biosynthetic process"/>
    <property type="evidence" value="ECO:0007669"/>
    <property type="project" value="TreeGrafter"/>
</dbReference>
<dbReference type="Pfam" id="PF00682">
    <property type="entry name" value="HMGL-like"/>
    <property type="match status" value="1"/>
</dbReference>
<reference evidence="5 6" key="1">
    <citation type="submission" date="2018-10" db="EMBL/GenBank/DDBJ databases">
        <title>Genomic Encyclopedia of Archaeal and Bacterial Type Strains, Phase II (KMG-II): from individual species to whole genera.</title>
        <authorList>
            <person name="Goeker M."/>
        </authorList>
    </citation>
    <scope>NUCLEOTIDE SEQUENCE [LARGE SCALE GENOMIC DNA]</scope>
    <source>
        <strain evidence="5 6">DSM 18602</strain>
    </source>
</reference>
<dbReference type="PANTHER" id="PTHR42738:SF7">
    <property type="entry name" value="HYDROXYMETHYLGLUTARYL-COA LYASE"/>
    <property type="match status" value="1"/>
</dbReference>
<gene>
    <name evidence="5" type="ORF">BDD43_5519</name>
</gene>
<evidence type="ECO:0000256" key="2">
    <source>
        <dbReference type="ARBA" id="ARBA00022723"/>
    </source>
</evidence>
<evidence type="ECO:0000259" key="4">
    <source>
        <dbReference type="PROSITE" id="PS50991"/>
    </source>
</evidence>
<keyword evidence="2" id="KW-0479">Metal-binding</keyword>
<protein>
    <submittedName>
        <fullName evidence="5">Hydroxymethylglutaryl-CoA lyase</fullName>
    </submittedName>
</protein>
<sequence>MKNKQYAIKLTECPRDAMQGIHNFVPTEVKAQYINLLLQVGFNTIDFGSFVSHKAIPQMRDTADVLARLHLDNTTSKLLAITANLHGAEDAVAFDEISYLGFPFSISETFQQRNTNSGIRESFNTVKKINKLCRSNNKELLVYLSMAFGNPYGDEWNTDMVTKWAGQMVDEGISIISLADTTGVSTPQKLKEIYPALCAAFPETEFGVHLHSVPATSLEKITAAYEAGCERFDSALKGFGGCPMATDDLTGNIATENLISFLQQQGIDLSLDMAKWDEAMSYSAKIFG</sequence>
<organism evidence="5 6">
    <name type="scientific">Mucilaginibacter gracilis</name>
    <dbReference type="NCBI Taxonomy" id="423350"/>
    <lineage>
        <taxon>Bacteria</taxon>
        <taxon>Pseudomonadati</taxon>
        <taxon>Bacteroidota</taxon>
        <taxon>Sphingobacteriia</taxon>
        <taxon>Sphingobacteriales</taxon>
        <taxon>Sphingobacteriaceae</taxon>
        <taxon>Mucilaginibacter</taxon>
    </lineage>
</organism>
<name>A0A495J8E7_9SPHI</name>
<dbReference type="RefSeq" id="WP_121201318.1">
    <property type="nucleotide sequence ID" value="NZ_RBKU01000001.1"/>
</dbReference>
<dbReference type="InterPro" id="IPR043594">
    <property type="entry name" value="HMGL"/>
</dbReference>
<dbReference type="AlphaFoldDB" id="A0A495J8E7"/>
<dbReference type="OrthoDB" id="9784013at2"/>
<keyword evidence="6" id="KW-1185">Reference proteome</keyword>
<dbReference type="CDD" id="cd07938">
    <property type="entry name" value="DRE_TIM_HMGL"/>
    <property type="match status" value="1"/>
</dbReference>
<dbReference type="GO" id="GO:0046872">
    <property type="term" value="F:metal ion binding"/>
    <property type="evidence" value="ECO:0007669"/>
    <property type="project" value="UniProtKB-KW"/>
</dbReference>
<dbReference type="InterPro" id="IPR000891">
    <property type="entry name" value="PYR_CT"/>
</dbReference>
<comment type="similarity">
    <text evidence="1">Belongs to the HMG-CoA lyase family.</text>
</comment>
<evidence type="ECO:0000256" key="3">
    <source>
        <dbReference type="ARBA" id="ARBA00023239"/>
    </source>
</evidence>
<dbReference type="Gene3D" id="3.20.20.70">
    <property type="entry name" value="Aldolase class I"/>
    <property type="match status" value="1"/>
</dbReference>
<keyword evidence="3 5" id="KW-0456">Lyase</keyword>
<evidence type="ECO:0000313" key="5">
    <source>
        <dbReference type="EMBL" id="RKR85255.1"/>
    </source>
</evidence>
<feature type="domain" description="Pyruvate carboxyltransferase" evidence="4">
    <location>
        <begin position="7"/>
        <end position="277"/>
    </location>
</feature>
<dbReference type="EMBL" id="RBKU01000001">
    <property type="protein sequence ID" value="RKR85255.1"/>
    <property type="molecule type" value="Genomic_DNA"/>
</dbReference>